<dbReference type="Proteomes" id="UP000799424">
    <property type="component" value="Unassembled WGS sequence"/>
</dbReference>
<name>A0A6A6ZLY5_9PLEO</name>
<dbReference type="AlphaFoldDB" id="A0A6A6ZLY5"/>
<gene>
    <name evidence="2" type="ORF">CC86DRAFT_459016</name>
</gene>
<reference evidence="2" key="1">
    <citation type="journal article" date="2020" name="Stud. Mycol.">
        <title>101 Dothideomycetes genomes: a test case for predicting lifestyles and emergence of pathogens.</title>
        <authorList>
            <person name="Haridas S."/>
            <person name="Albert R."/>
            <person name="Binder M."/>
            <person name="Bloem J."/>
            <person name="Labutti K."/>
            <person name="Salamov A."/>
            <person name="Andreopoulos B."/>
            <person name="Baker S."/>
            <person name="Barry K."/>
            <person name="Bills G."/>
            <person name="Bluhm B."/>
            <person name="Cannon C."/>
            <person name="Castanera R."/>
            <person name="Culley D."/>
            <person name="Daum C."/>
            <person name="Ezra D."/>
            <person name="Gonzalez J."/>
            <person name="Henrissat B."/>
            <person name="Kuo A."/>
            <person name="Liang C."/>
            <person name="Lipzen A."/>
            <person name="Lutzoni F."/>
            <person name="Magnuson J."/>
            <person name="Mondo S."/>
            <person name="Nolan M."/>
            <person name="Ohm R."/>
            <person name="Pangilinan J."/>
            <person name="Park H.-J."/>
            <person name="Ramirez L."/>
            <person name="Alfaro M."/>
            <person name="Sun H."/>
            <person name="Tritt A."/>
            <person name="Yoshinaga Y."/>
            <person name="Zwiers L.-H."/>
            <person name="Turgeon B."/>
            <person name="Goodwin S."/>
            <person name="Spatafora J."/>
            <person name="Crous P."/>
            <person name="Grigoriev I."/>
        </authorList>
    </citation>
    <scope>NUCLEOTIDE SEQUENCE</scope>
    <source>
        <strain evidence="2">CBS 113818</strain>
    </source>
</reference>
<protein>
    <submittedName>
        <fullName evidence="2">Uncharacterized protein</fullName>
    </submittedName>
</protein>
<dbReference type="EMBL" id="MU006237">
    <property type="protein sequence ID" value="KAF2821344.1"/>
    <property type="molecule type" value="Genomic_DNA"/>
</dbReference>
<keyword evidence="3" id="KW-1185">Reference proteome</keyword>
<organism evidence="2 3">
    <name type="scientific">Ophiobolus disseminans</name>
    <dbReference type="NCBI Taxonomy" id="1469910"/>
    <lineage>
        <taxon>Eukaryota</taxon>
        <taxon>Fungi</taxon>
        <taxon>Dikarya</taxon>
        <taxon>Ascomycota</taxon>
        <taxon>Pezizomycotina</taxon>
        <taxon>Dothideomycetes</taxon>
        <taxon>Pleosporomycetidae</taxon>
        <taxon>Pleosporales</taxon>
        <taxon>Pleosporineae</taxon>
        <taxon>Phaeosphaeriaceae</taxon>
        <taxon>Ophiobolus</taxon>
    </lineage>
</organism>
<accession>A0A6A6ZLY5</accession>
<evidence type="ECO:0000313" key="2">
    <source>
        <dbReference type="EMBL" id="KAF2821344.1"/>
    </source>
</evidence>
<evidence type="ECO:0000256" key="1">
    <source>
        <dbReference type="SAM" id="MobiDB-lite"/>
    </source>
</evidence>
<proteinExistence type="predicted"/>
<evidence type="ECO:0000313" key="3">
    <source>
        <dbReference type="Proteomes" id="UP000799424"/>
    </source>
</evidence>
<sequence length="186" mass="20872">MSRFLSRRSQDPQSLLSLDEQSSVLTPVNRHDACSVHQALSPLSAAAATAVERTTKRPPLARLDENDTSKRRKLTKSSQSPKKTPANLTKDALNFFEEHYNIDTASFDGEVRSRVLQETGKQMGFNLKLDCYEQAACSFRDWLEYQTASRIEQPVFKDKEDIESVDALAKAFDISLANASRVQCEA</sequence>
<feature type="region of interest" description="Disordered" evidence="1">
    <location>
        <begin position="49"/>
        <end position="88"/>
    </location>
</feature>
<dbReference type="OrthoDB" id="10531669at2759"/>